<reference evidence="2 4" key="2">
    <citation type="submission" date="2020-03" db="EMBL/GenBank/DDBJ databases">
        <title>Is there a link between lipid content and antibiotic production in Streptomyces?</title>
        <authorList>
            <person name="David M."/>
            <person name="Lejeune C."/>
            <person name="Abreu S."/>
            <person name="Thibessard A."/>
            <person name="Leblond P."/>
            <person name="Chaminade P."/>
            <person name="Virolle M.-J."/>
        </authorList>
    </citation>
    <scope>NUCLEOTIDE SEQUENCE [LARGE SCALE GENOMIC DNA]</scope>
    <source>
        <strain evidence="2 4">DSM 41481</strain>
    </source>
</reference>
<organism evidence="2 4">
    <name type="scientific">Streptomyces antibioticus</name>
    <dbReference type="NCBI Taxonomy" id="1890"/>
    <lineage>
        <taxon>Bacteria</taxon>
        <taxon>Bacillati</taxon>
        <taxon>Actinomycetota</taxon>
        <taxon>Actinomycetes</taxon>
        <taxon>Kitasatosporales</taxon>
        <taxon>Streptomycetaceae</taxon>
        <taxon>Streptomyces</taxon>
    </lineage>
</organism>
<gene>
    <name evidence="1" type="ORF">AFM16_18300</name>
    <name evidence="2" type="ORF">HCX60_18580</name>
</gene>
<keyword evidence="3" id="KW-1185">Reference proteome</keyword>
<reference evidence="1 3" key="1">
    <citation type="submission" date="2015-07" db="EMBL/GenBank/DDBJ databases">
        <title>Draft Genome Sequence of Streptomyces antibioticus, IMRU 3720 reveals insights in the evolution of actinomycin biosynthetic gene clusters in Streptomyces.</title>
        <authorList>
            <person name="Crnovcic I."/>
            <person name="Ruckert C."/>
            <person name="Kalinowksi J."/>
            <person name="Keller U."/>
        </authorList>
    </citation>
    <scope>NUCLEOTIDE SEQUENCE [LARGE SCALE GENOMIC DNA]</scope>
    <source>
        <strain evidence="1 3">DSM 41481</strain>
    </source>
</reference>
<evidence type="ECO:0000313" key="3">
    <source>
        <dbReference type="Proteomes" id="UP000190306"/>
    </source>
</evidence>
<dbReference type="GeneID" id="93956798"/>
<protein>
    <submittedName>
        <fullName evidence="2">Uncharacterized protein</fullName>
    </submittedName>
</protein>
<dbReference type="AlphaFoldDB" id="A0AAE7CLD8"/>
<dbReference type="Proteomes" id="UP000502504">
    <property type="component" value="Chromosome"/>
</dbReference>
<evidence type="ECO:0000313" key="1">
    <source>
        <dbReference type="EMBL" id="OOQ51146.1"/>
    </source>
</evidence>
<evidence type="ECO:0000313" key="4">
    <source>
        <dbReference type="Proteomes" id="UP000502504"/>
    </source>
</evidence>
<dbReference type="RefSeq" id="WP_030795223.1">
    <property type="nucleotide sequence ID" value="NZ_CM007717.1"/>
</dbReference>
<accession>A0AAE7CLD8</accession>
<dbReference type="Proteomes" id="UP000190306">
    <property type="component" value="Chromosome"/>
</dbReference>
<sequence length="64" mass="6454">MPVLAVLCAVFVFVVERTIEWKYGTAGAVGLLLLSVGIKAKSPALSSVGAVILALLASGPALNS</sequence>
<dbReference type="EMBL" id="CP050692">
    <property type="protein sequence ID" value="QIT45307.1"/>
    <property type="molecule type" value="Genomic_DNA"/>
</dbReference>
<evidence type="ECO:0000313" key="2">
    <source>
        <dbReference type="EMBL" id="QIT45307.1"/>
    </source>
</evidence>
<dbReference type="EMBL" id="LHQL01000009">
    <property type="protein sequence ID" value="OOQ51146.1"/>
    <property type="molecule type" value="Genomic_DNA"/>
</dbReference>
<name>A0AAE7CLD8_STRAT</name>
<proteinExistence type="predicted"/>